<evidence type="ECO:0000313" key="3">
    <source>
        <dbReference type="Proteomes" id="UP000036503"/>
    </source>
</evidence>
<keyword evidence="1" id="KW-1133">Transmembrane helix</keyword>
<proteinExistence type="predicted"/>
<dbReference type="InParanoid" id="A0A0J6WVQ4"/>
<accession>A0A0J6WVQ4</accession>
<evidence type="ECO:0000313" key="2">
    <source>
        <dbReference type="EMBL" id="KMO87590.1"/>
    </source>
</evidence>
<comment type="caution">
    <text evidence="2">The sequence shown here is derived from an EMBL/GenBank/DDBJ whole genome shotgun (WGS) entry which is preliminary data.</text>
</comment>
<protein>
    <submittedName>
        <fullName evidence="2">Uncharacterized protein</fullName>
    </submittedName>
</protein>
<evidence type="ECO:0000256" key="1">
    <source>
        <dbReference type="SAM" id="Phobius"/>
    </source>
</evidence>
<dbReference type="AlphaFoldDB" id="A0A0J6WVQ4"/>
<keyword evidence="1" id="KW-0812">Transmembrane</keyword>
<organism evidence="2 3">
    <name type="scientific">Megasphaera cerevisiae DSM 20462</name>
    <dbReference type="NCBI Taxonomy" id="1122219"/>
    <lineage>
        <taxon>Bacteria</taxon>
        <taxon>Bacillati</taxon>
        <taxon>Bacillota</taxon>
        <taxon>Negativicutes</taxon>
        <taxon>Veillonellales</taxon>
        <taxon>Veillonellaceae</taxon>
        <taxon>Megasphaera</taxon>
    </lineage>
</organism>
<gene>
    <name evidence="2" type="ORF">AB840_01390</name>
</gene>
<dbReference type="Proteomes" id="UP000036503">
    <property type="component" value="Unassembled WGS sequence"/>
</dbReference>
<keyword evidence="1" id="KW-0472">Membrane</keyword>
<reference evidence="2 3" key="1">
    <citation type="submission" date="2015-06" db="EMBL/GenBank/DDBJ databases">
        <title>Draft genome sequence of beer spoilage bacterium Megasphaera cerevisiae type strain 20462.</title>
        <authorList>
            <person name="Kutumbaka K."/>
            <person name="Pasmowitz J."/>
            <person name="Mategko J."/>
            <person name="Reyes D."/>
            <person name="Friedrich A."/>
            <person name="Han S."/>
            <person name="Martens-Habbena W."/>
            <person name="Neal-McKinney J."/>
            <person name="Janagama H.K."/>
            <person name="Nadala C."/>
            <person name="Samadpour M."/>
        </authorList>
    </citation>
    <scope>NUCLEOTIDE SEQUENCE [LARGE SCALE GENOMIC DNA]</scope>
    <source>
        <strain evidence="2 3">DSM 20462</strain>
    </source>
</reference>
<feature type="transmembrane region" description="Helical" evidence="1">
    <location>
        <begin position="17"/>
        <end position="42"/>
    </location>
</feature>
<dbReference type="EMBL" id="LEKT01000003">
    <property type="protein sequence ID" value="KMO87590.1"/>
    <property type="molecule type" value="Genomic_DNA"/>
</dbReference>
<keyword evidence="3" id="KW-1185">Reference proteome</keyword>
<sequence length="63" mass="7778">MDIHKIGNIENIFDIAYFMYILFALRIVCLCYFVYFLDLFILHMILFKHNISYYEIFFDSIFC</sequence>
<dbReference type="PATRIC" id="fig|1122219.3.peg.1078"/>
<name>A0A0J6WVQ4_9FIRM</name>
<dbReference type="STRING" id="39029.BSR42_01300"/>